<reference evidence="3" key="1">
    <citation type="submission" date="2017-11" db="EMBL/GenBank/DDBJ databases">
        <authorList>
            <person name="Kajale S.C."/>
            <person name="Sharma A."/>
        </authorList>
    </citation>
    <scope>NUCLEOTIDE SEQUENCE</scope>
    <source>
        <strain evidence="3">LS1_42</strain>
    </source>
</reference>
<accession>A0A8J8PW72</accession>
<feature type="region of interest" description="Disordered" evidence="1">
    <location>
        <begin position="1"/>
        <end position="30"/>
    </location>
</feature>
<proteinExistence type="predicted"/>
<gene>
    <name evidence="3" type="ORF">CV102_24915</name>
</gene>
<evidence type="ECO:0000259" key="2">
    <source>
        <dbReference type="Pfam" id="PF24035"/>
    </source>
</evidence>
<dbReference type="Pfam" id="PF24035">
    <property type="entry name" value="DUF7344"/>
    <property type="match status" value="1"/>
</dbReference>
<keyword evidence="4" id="KW-1185">Reference proteome</keyword>
<evidence type="ECO:0000256" key="1">
    <source>
        <dbReference type="SAM" id="MobiDB-lite"/>
    </source>
</evidence>
<dbReference type="Proteomes" id="UP000766904">
    <property type="component" value="Unassembled WGS sequence"/>
</dbReference>
<protein>
    <recommendedName>
        <fullName evidence="2">DUF7344 domain-containing protein</fullName>
    </recommendedName>
</protein>
<dbReference type="EMBL" id="PHNJ01000025">
    <property type="protein sequence ID" value="TYL35996.1"/>
    <property type="molecule type" value="Genomic_DNA"/>
</dbReference>
<dbReference type="AlphaFoldDB" id="A0A8J8PW72"/>
<organism evidence="3 4">
    <name type="scientific">Natronococcus pandeyae</name>
    <dbReference type="NCBI Taxonomy" id="2055836"/>
    <lineage>
        <taxon>Archaea</taxon>
        <taxon>Methanobacteriati</taxon>
        <taxon>Methanobacteriota</taxon>
        <taxon>Stenosarchaea group</taxon>
        <taxon>Halobacteria</taxon>
        <taxon>Halobacteriales</taxon>
        <taxon>Natrialbaceae</taxon>
        <taxon>Natronococcus</taxon>
    </lineage>
</organism>
<feature type="domain" description="DUF7344" evidence="2">
    <location>
        <begin position="37"/>
        <end position="114"/>
    </location>
</feature>
<feature type="compositionally biased region" description="Basic and acidic residues" evidence="1">
    <location>
        <begin position="1"/>
        <end position="20"/>
    </location>
</feature>
<evidence type="ECO:0000313" key="4">
    <source>
        <dbReference type="Proteomes" id="UP000766904"/>
    </source>
</evidence>
<sequence length="137" mass="15486">MGDYRSENSDKRSAPGEFRLDTPAVGGQRSPIDELLSALSHRRRRDVLYALSENEVTDVDSLATTIAAREADLPPEQIDDDEREPVLIDLYHNHLPKLADHNLVEYDSRSGAVRWTPLSDDLEQILECCHALEMDTE</sequence>
<dbReference type="OrthoDB" id="247722at2157"/>
<dbReference type="RefSeq" id="WP_148860674.1">
    <property type="nucleotide sequence ID" value="NZ_PHNJ01000025.1"/>
</dbReference>
<dbReference type="InterPro" id="IPR055768">
    <property type="entry name" value="DUF7344"/>
</dbReference>
<dbReference type="InterPro" id="IPR036388">
    <property type="entry name" value="WH-like_DNA-bd_sf"/>
</dbReference>
<comment type="caution">
    <text evidence="3">The sequence shown here is derived from an EMBL/GenBank/DDBJ whole genome shotgun (WGS) entry which is preliminary data.</text>
</comment>
<name>A0A8J8PW72_9EURY</name>
<evidence type="ECO:0000313" key="3">
    <source>
        <dbReference type="EMBL" id="TYL35996.1"/>
    </source>
</evidence>
<dbReference type="Gene3D" id="1.10.10.10">
    <property type="entry name" value="Winged helix-like DNA-binding domain superfamily/Winged helix DNA-binding domain"/>
    <property type="match status" value="1"/>
</dbReference>